<keyword evidence="5" id="KW-0963">Cytoplasm</keyword>
<dbReference type="Pfam" id="PF01728">
    <property type="entry name" value="FtsJ"/>
    <property type="match status" value="1"/>
</dbReference>
<dbReference type="Proteomes" id="UP000586694">
    <property type="component" value="Unassembled WGS sequence"/>
</dbReference>
<keyword evidence="3 5" id="KW-0808">Transferase</keyword>
<dbReference type="InterPro" id="IPR029063">
    <property type="entry name" value="SAM-dependent_MTases_sf"/>
</dbReference>
<evidence type="ECO:0000259" key="7">
    <source>
        <dbReference type="Pfam" id="PF01728"/>
    </source>
</evidence>
<dbReference type="PIRSF" id="PIRSF005461">
    <property type="entry name" value="23S_rRNA_mtase"/>
    <property type="match status" value="1"/>
</dbReference>
<feature type="binding site" evidence="5">
    <location>
        <position position="52"/>
    </location>
    <ligand>
        <name>S-adenosyl-L-methionine</name>
        <dbReference type="ChEBI" id="CHEBI:59789"/>
    </ligand>
</feature>
<feature type="binding site" evidence="5">
    <location>
        <position position="88"/>
    </location>
    <ligand>
        <name>S-adenosyl-L-methionine</name>
        <dbReference type="ChEBI" id="CHEBI:59789"/>
    </ligand>
</feature>
<feature type="binding site" evidence="5">
    <location>
        <position position="112"/>
    </location>
    <ligand>
        <name>S-adenosyl-L-methionine</name>
        <dbReference type="ChEBI" id="CHEBI:59789"/>
    </ligand>
</feature>
<comment type="caution">
    <text evidence="8">The sequence shown here is derived from an EMBL/GenBank/DDBJ whole genome shotgun (WGS) entry which is preliminary data.</text>
</comment>
<organism evidence="8 9">
    <name type="scientific">Marine Group I thaumarchaeote</name>
    <dbReference type="NCBI Taxonomy" id="2511932"/>
    <lineage>
        <taxon>Archaea</taxon>
        <taxon>Nitrososphaerota</taxon>
        <taxon>Marine Group I</taxon>
    </lineage>
</organism>
<feature type="domain" description="Ribosomal RNA methyltransferase FtsJ" evidence="7">
    <location>
        <begin position="20"/>
        <end position="195"/>
    </location>
</feature>
<comment type="subcellular location">
    <subcellularLocation>
        <location evidence="5">Cytoplasm</location>
    </subcellularLocation>
</comment>
<dbReference type="PANTHER" id="PTHR10920:SF13">
    <property type="entry name" value="PRE-RRNA 2'-O-RIBOSE RNA METHYLTRANSFERASE FTSJ3"/>
    <property type="match status" value="1"/>
</dbReference>
<dbReference type="SUPFAM" id="SSF53335">
    <property type="entry name" value="S-adenosyl-L-methionine-dependent methyltransferases"/>
    <property type="match status" value="1"/>
</dbReference>
<dbReference type="Gene3D" id="3.40.50.150">
    <property type="entry name" value="Vaccinia Virus protein VP39"/>
    <property type="match status" value="1"/>
</dbReference>
<evidence type="ECO:0000256" key="2">
    <source>
        <dbReference type="ARBA" id="ARBA00022603"/>
    </source>
</evidence>
<feature type="binding site" evidence="5">
    <location>
        <position position="54"/>
    </location>
    <ligand>
        <name>S-adenosyl-L-methionine</name>
        <dbReference type="ChEBI" id="CHEBI:59789"/>
    </ligand>
</feature>
<accession>A0A7K4NCX2</accession>
<gene>
    <name evidence="5" type="primary">rlmE</name>
    <name evidence="8" type="ORF">HX802_00620</name>
</gene>
<protein>
    <recommendedName>
        <fullName evidence="5">Ribosomal RNA large subunit methyltransferase E</fullName>
        <ecNumber evidence="5">2.1.1.166</ecNumber>
    </recommendedName>
    <alternativeName>
        <fullName evidence="5">23S rRNA Um2552 methyltransferase</fullName>
    </alternativeName>
    <alternativeName>
        <fullName evidence="5">rRNA (uridine-2'-O-)-methyltransferase</fullName>
    </alternativeName>
</protein>
<feature type="active site" description="Proton acceptor" evidence="5 6">
    <location>
        <position position="152"/>
    </location>
</feature>
<dbReference type="EC" id="2.1.1.166" evidence="5"/>
<evidence type="ECO:0000256" key="5">
    <source>
        <dbReference type="HAMAP-Rule" id="MF_01547"/>
    </source>
</evidence>
<evidence type="ECO:0000256" key="1">
    <source>
        <dbReference type="ARBA" id="ARBA00022552"/>
    </source>
</evidence>
<keyword evidence="4 5" id="KW-0949">S-adenosyl-L-methionine</keyword>
<keyword evidence="1 5" id="KW-0698">rRNA processing</keyword>
<reference evidence="8 9" key="1">
    <citation type="journal article" date="2019" name="Environ. Microbiol.">
        <title>Genomics insights into ecotype formation of ammonia-oxidizing archaea in the deep ocean.</title>
        <authorList>
            <person name="Wang Y."/>
            <person name="Huang J.M."/>
            <person name="Cui G.J."/>
            <person name="Nunoura T."/>
            <person name="Takaki Y."/>
            <person name="Li W.L."/>
            <person name="Li J."/>
            <person name="Gao Z.M."/>
            <person name="Takai K."/>
            <person name="Zhang A.Q."/>
            <person name="Stepanauskas R."/>
        </authorList>
    </citation>
    <scope>NUCLEOTIDE SEQUENCE [LARGE SCALE GENOMIC DNA]</scope>
    <source>
        <strain evidence="8 9">L19b</strain>
    </source>
</reference>
<dbReference type="GO" id="GO:0005737">
    <property type="term" value="C:cytoplasm"/>
    <property type="evidence" value="ECO:0007669"/>
    <property type="project" value="UniProtKB-SubCell"/>
</dbReference>
<dbReference type="InterPro" id="IPR002877">
    <property type="entry name" value="RNA_MeTrfase_FtsJ_dom"/>
</dbReference>
<evidence type="ECO:0000313" key="9">
    <source>
        <dbReference type="Proteomes" id="UP000586694"/>
    </source>
</evidence>
<comment type="similarity">
    <text evidence="5">Belongs to the class I-like SAM-binding methyltransferase superfamily. RNA methyltransferase RlmE family.</text>
</comment>
<comment type="function">
    <text evidence="5">Specifically methylates the uridine in position 2552 of 23S rRNA at the 2'-O position of the ribose in the fully assembled 50S ribosomal subunit.</text>
</comment>
<dbReference type="HAMAP" id="MF_01547">
    <property type="entry name" value="RNA_methyltr_E"/>
    <property type="match status" value="1"/>
</dbReference>
<keyword evidence="2 5" id="KW-0489">Methyltransferase</keyword>
<evidence type="ECO:0000256" key="3">
    <source>
        <dbReference type="ARBA" id="ARBA00022679"/>
    </source>
</evidence>
<evidence type="ECO:0000256" key="6">
    <source>
        <dbReference type="PIRSR" id="PIRSR005461-1"/>
    </source>
</evidence>
<dbReference type="InterPro" id="IPR050082">
    <property type="entry name" value="RNA_methyltr_RlmE"/>
</dbReference>
<dbReference type="PANTHER" id="PTHR10920">
    <property type="entry name" value="RIBOSOMAL RNA METHYLTRANSFERASE"/>
    <property type="match status" value="1"/>
</dbReference>
<feature type="binding site" evidence="5">
    <location>
        <position position="72"/>
    </location>
    <ligand>
        <name>S-adenosyl-L-methionine</name>
        <dbReference type="ChEBI" id="CHEBI:59789"/>
    </ligand>
</feature>
<dbReference type="AlphaFoldDB" id="A0A7K4NCX2"/>
<proteinExistence type="inferred from homology"/>
<dbReference type="GO" id="GO:0008650">
    <property type="term" value="F:rRNA (uridine-2'-O-)-methyltransferase activity"/>
    <property type="evidence" value="ECO:0007669"/>
    <property type="project" value="UniProtKB-UniRule"/>
</dbReference>
<sequence length="197" mass="22273">MKLIDARKDHYRKLANVEGYRSRSSYKLKELHKSYRIIGVGHYVLDLGCAPGGWTQVAVQLAGNKGKVMGVDTSFVEEISGAYMLKSDICDDSVTKEILSFFGKKVNVVICDLSPQVTGNWSVDHSTQISSNYAAAKIMDQVLKKNGNALFKVFDGEYSNEFYQYMKKKFFKIKLKKPKVSRKQSSELYCICLGYMS</sequence>
<dbReference type="EMBL" id="JACASU010000004">
    <property type="protein sequence ID" value="NWJ99157.1"/>
    <property type="molecule type" value="Genomic_DNA"/>
</dbReference>
<evidence type="ECO:0000313" key="8">
    <source>
        <dbReference type="EMBL" id="NWJ99157.1"/>
    </source>
</evidence>
<name>A0A7K4NCX2_9ARCH</name>
<dbReference type="InterPro" id="IPR015507">
    <property type="entry name" value="rRNA-MeTfrase_E"/>
</dbReference>
<comment type="catalytic activity">
    <reaction evidence="5">
        <text>uridine(2552) in 23S rRNA + S-adenosyl-L-methionine = 2'-O-methyluridine(2552) in 23S rRNA + S-adenosyl-L-homocysteine + H(+)</text>
        <dbReference type="Rhea" id="RHEA:42720"/>
        <dbReference type="Rhea" id="RHEA-COMP:10202"/>
        <dbReference type="Rhea" id="RHEA-COMP:10203"/>
        <dbReference type="ChEBI" id="CHEBI:15378"/>
        <dbReference type="ChEBI" id="CHEBI:57856"/>
        <dbReference type="ChEBI" id="CHEBI:59789"/>
        <dbReference type="ChEBI" id="CHEBI:65315"/>
        <dbReference type="ChEBI" id="CHEBI:74478"/>
        <dbReference type="EC" id="2.1.1.166"/>
    </reaction>
</comment>
<evidence type="ECO:0000256" key="4">
    <source>
        <dbReference type="ARBA" id="ARBA00022691"/>
    </source>
</evidence>